<evidence type="ECO:0000256" key="2">
    <source>
        <dbReference type="ARBA" id="ARBA00004429"/>
    </source>
</evidence>
<evidence type="ECO:0000313" key="13">
    <source>
        <dbReference type="EMBL" id="STV74689.1"/>
    </source>
</evidence>
<evidence type="ECO:0000256" key="7">
    <source>
        <dbReference type="ARBA" id="ARBA00022777"/>
    </source>
</evidence>
<dbReference type="EMBL" id="UGMS01000001">
    <property type="protein sequence ID" value="STV74689.1"/>
    <property type="molecule type" value="Genomic_DNA"/>
</dbReference>
<dbReference type="CDD" id="cd00082">
    <property type="entry name" value="HisKA"/>
    <property type="match status" value="1"/>
</dbReference>
<accession>A0A7H4N1P4</accession>
<gene>
    <name evidence="13" type="primary">baeS_1</name>
    <name evidence="13" type="ORF">NCTC11685_01167</name>
</gene>
<evidence type="ECO:0000256" key="9">
    <source>
        <dbReference type="ARBA" id="ARBA00023012"/>
    </source>
</evidence>
<evidence type="ECO:0000256" key="1">
    <source>
        <dbReference type="ARBA" id="ARBA00000085"/>
    </source>
</evidence>
<sequence>MMKTRHSSLWRWICGRILALAIGSVMVIATCMWLRFAVQNYWIMHKMPPALREEFIALSRNPEANPARFHQIVDTWWGLSYSTPSIASADWVTVAVLVLVMIPFIVVMGLRYARPLSLQFSRLRDAAKDVTGGQFGRQAELIEDAPAEMIRFAADFNKMTGQLARYDKELRASHVAMAHELRSPLTAAIGRLQGMLDGVFDTQPQQLEMVMKQLQHLNRLTDELHLLSLADAGNLVLDERPFCLDELLQERAAWLTPQADAQSVTIAIQPSPSCPFRGDAFRMGQVFSVLMENAVRYGRRGGHLAITLRRGEGAYAIDFVDDGPGVARHFLPDMFETFLPARRRPAPDTPAAAASDYPLRALSAWRTGGASARRYRRAAACRFALFCRTLPPQKKTACLDNPLTQHRAILDECVM</sequence>
<dbReference type="SUPFAM" id="SSF55874">
    <property type="entry name" value="ATPase domain of HSP90 chaperone/DNA topoisomerase II/histidine kinase"/>
    <property type="match status" value="1"/>
</dbReference>
<dbReference type="AlphaFoldDB" id="A0A7H4N1P4"/>
<evidence type="ECO:0000256" key="8">
    <source>
        <dbReference type="ARBA" id="ARBA00022989"/>
    </source>
</evidence>
<keyword evidence="9" id="KW-0902">Two-component regulatory system</keyword>
<dbReference type="PANTHER" id="PTHR45436:SF5">
    <property type="entry name" value="SENSOR HISTIDINE KINASE TRCS"/>
    <property type="match status" value="1"/>
</dbReference>
<keyword evidence="7" id="KW-0418">Kinase</keyword>
<dbReference type="Gene3D" id="6.10.340.10">
    <property type="match status" value="1"/>
</dbReference>
<keyword evidence="10" id="KW-0472">Membrane</keyword>
<dbReference type="Proteomes" id="UP000254863">
    <property type="component" value="Unassembled WGS sequence"/>
</dbReference>
<dbReference type="InterPro" id="IPR003660">
    <property type="entry name" value="HAMP_dom"/>
</dbReference>
<evidence type="ECO:0000256" key="5">
    <source>
        <dbReference type="ARBA" id="ARBA00022679"/>
    </source>
</evidence>
<dbReference type="InterPro" id="IPR003594">
    <property type="entry name" value="HATPase_dom"/>
</dbReference>
<proteinExistence type="predicted"/>
<dbReference type="SUPFAM" id="SSF47384">
    <property type="entry name" value="Homodimeric domain of signal transducing histidine kinase"/>
    <property type="match status" value="1"/>
</dbReference>
<dbReference type="InterPro" id="IPR003661">
    <property type="entry name" value="HisK_dim/P_dom"/>
</dbReference>
<reference evidence="13 14" key="1">
    <citation type="submission" date="2018-06" db="EMBL/GenBank/DDBJ databases">
        <authorList>
            <consortium name="Pathogen Informatics"/>
            <person name="Doyle S."/>
        </authorList>
    </citation>
    <scope>NUCLEOTIDE SEQUENCE [LARGE SCALE GENOMIC DNA]</scope>
    <source>
        <strain evidence="13 14">NCTC11685</strain>
    </source>
</reference>
<dbReference type="SMART" id="SM00388">
    <property type="entry name" value="HisKA"/>
    <property type="match status" value="1"/>
</dbReference>
<evidence type="ECO:0000256" key="6">
    <source>
        <dbReference type="ARBA" id="ARBA00022692"/>
    </source>
</evidence>
<evidence type="ECO:0000256" key="3">
    <source>
        <dbReference type="ARBA" id="ARBA00012438"/>
    </source>
</evidence>
<evidence type="ECO:0000313" key="14">
    <source>
        <dbReference type="Proteomes" id="UP000254863"/>
    </source>
</evidence>
<dbReference type="InterPro" id="IPR005467">
    <property type="entry name" value="His_kinase_dom"/>
</dbReference>
<evidence type="ECO:0000259" key="12">
    <source>
        <dbReference type="PROSITE" id="PS50885"/>
    </source>
</evidence>
<keyword evidence="5 13" id="KW-0808">Transferase</keyword>
<evidence type="ECO:0000256" key="4">
    <source>
        <dbReference type="ARBA" id="ARBA00022553"/>
    </source>
</evidence>
<keyword evidence="4" id="KW-0597">Phosphoprotein</keyword>
<dbReference type="PROSITE" id="PS50109">
    <property type="entry name" value="HIS_KIN"/>
    <property type="match status" value="1"/>
</dbReference>
<dbReference type="Gene3D" id="3.30.565.10">
    <property type="entry name" value="Histidine kinase-like ATPase, C-terminal domain"/>
    <property type="match status" value="1"/>
</dbReference>
<dbReference type="GO" id="GO:0000155">
    <property type="term" value="F:phosphorelay sensor kinase activity"/>
    <property type="evidence" value="ECO:0007669"/>
    <property type="project" value="InterPro"/>
</dbReference>
<dbReference type="PANTHER" id="PTHR45436">
    <property type="entry name" value="SENSOR HISTIDINE KINASE YKOH"/>
    <property type="match status" value="1"/>
</dbReference>
<comment type="subcellular location">
    <subcellularLocation>
        <location evidence="2">Cell inner membrane</location>
        <topology evidence="2">Multi-pass membrane protein</topology>
    </subcellularLocation>
</comment>
<comment type="caution">
    <text evidence="13">The sequence shown here is derived from an EMBL/GenBank/DDBJ whole genome shotgun (WGS) entry which is preliminary data.</text>
</comment>
<name>A0A7H4N1P4_9ENTR</name>
<dbReference type="GO" id="GO:0005886">
    <property type="term" value="C:plasma membrane"/>
    <property type="evidence" value="ECO:0007669"/>
    <property type="project" value="UniProtKB-SubCell"/>
</dbReference>
<feature type="transmembrane region" description="Helical" evidence="10">
    <location>
        <begin position="91"/>
        <end position="113"/>
    </location>
</feature>
<dbReference type="InterPro" id="IPR050428">
    <property type="entry name" value="TCS_sensor_his_kinase"/>
</dbReference>
<protein>
    <recommendedName>
        <fullName evidence="3">histidine kinase</fullName>
        <ecNumber evidence="3">2.7.13.3</ecNumber>
    </recommendedName>
</protein>
<dbReference type="Gene3D" id="1.10.287.130">
    <property type="match status" value="1"/>
</dbReference>
<organism evidence="13 14">
    <name type="scientific">Klebsiella michiganensis</name>
    <dbReference type="NCBI Taxonomy" id="1134687"/>
    <lineage>
        <taxon>Bacteria</taxon>
        <taxon>Pseudomonadati</taxon>
        <taxon>Pseudomonadota</taxon>
        <taxon>Gammaproteobacteria</taxon>
        <taxon>Enterobacterales</taxon>
        <taxon>Enterobacteriaceae</taxon>
        <taxon>Klebsiella/Raoultella group</taxon>
        <taxon>Klebsiella</taxon>
    </lineage>
</organism>
<dbReference type="InterPro" id="IPR036097">
    <property type="entry name" value="HisK_dim/P_sf"/>
</dbReference>
<dbReference type="Pfam" id="PF02518">
    <property type="entry name" value="HATPase_c"/>
    <property type="match status" value="1"/>
</dbReference>
<evidence type="ECO:0000256" key="10">
    <source>
        <dbReference type="SAM" id="Phobius"/>
    </source>
</evidence>
<feature type="domain" description="Histidine kinase" evidence="11">
    <location>
        <begin position="176"/>
        <end position="338"/>
    </location>
</feature>
<comment type="catalytic activity">
    <reaction evidence="1">
        <text>ATP + protein L-histidine = ADP + protein N-phospho-L-histidine.</text>
        <dbReference type="EC" id="2.7.13.3"/>
    </reaction>
</comment>
<feature type="domain" description="HAMP" evidence="12">
    <location>
        <begin position="114"/>
        <end position="168"/>
    </location>
</feature>
<dbReference type="PROSITE" id="PS50885">
    <property type="entry name" value="HAMP"/>
    <property type="match status" value="1"/>
</dbReference>
<keyword evidence="6 10" id="KW-0812">Transmembrane</keyword>
<dbReference type="Pfam" id="PF00512">
    <property type="entry name" value="HisKA"/>
    <property type="match status" value="1"/>
</dbReference>
<dbReference type="InterPro" id="IPR036890">
    <property type="entry name" value="HATPase_C_sf"/>
</dbReference>
<feature type="transmembrane region" description="Helical" evidence="10">
    <location>
        <begin position="12"/>
        <end position="36"/>
    </location>
</feature>
<dbReference type="EC" id="2.7.13.3" evidence="3"/>
<keyword evidence="8 10" id="KW-1133">Transmembrane helix</keyword>
<evidence type="ECO:0000259" key="11">
    <source>
        <dbReference type="PROSITE" id="PS50109"/>
    </source>
</evidence>